<dbReference type="Proteomes" id="UP000078090">
    <property type="component" value="Unassembled WGS sequence"/>
</dbReference>
<dbReference type="InterPro" id="IPR036291">
    <property type="entry name" value="NAD(P)-bd_dom_sf"/>
</dbReference>
<keyword evidence="2" id="KW-0560">Oxidoreductase</keyword>
<gene>
    <name evidence="4" type="ORF">A1332_22680</name>
</gene>
<sequence length="237" mass="25535">MHAVKRTVLVTGASSGIGRAIARQLLAHGHQVIGTSRDCRRFTKLHTNFVGVELDLAKLAGVPQFAKQLQNDFPDLDAVVFAAGYGQFGGLEQFSFEQIETLMTVNFTAQACLTRALLPKLKQKTHANLVYIGSEAALKGSRNGSIYCASKFALRGFSQALRDECGKSAVRVSLVNPGMVDTAFFDTLSFAPGKQSGQALMAEDVADAISYILQAGPHSVIDEINLNPSSKVIEFKK</sequence>
<reference evidence="4 5" key="1">
    <citation type="submission" date="2016-03" db="EMBL/GenBank/DDBJ databases">
        <authorList>
            <person name="Ploux O."/>
        </authorList>
    </citation>
    <scope>NUCLEOTIDE SEQUENCE [LARGE SCALE GENOMIC DNA]</scope>
    <source>
        <strain evidence="4 5">R-45363</strain>
    </source>
</reference>
<dbReference type="PROSITE" id="PS00061">
    <property type="entry name" value="ADH_SHORT"/>
    <property type="match status" value="1"/>
</dbReference>
<dbReference type="GO" id="GO:0016491">
    <property type="term" value="F:oxidoreductase activity"/>
    <property type="evidence" value="ECO:0007669"/>
    <property type="project" value="UniProtKB-KW"/>
</dbReference>
<dbReference type="AlphaFoldDB" id="A0A177LTN6"/>
<accession>A0A177LTN6</accession>
<dbReference type="EMBL" id="LUUG01000133">
    <property type="protein sequence ID" value="OAH96424.1"/>
    <property type="molecule type" value="Genomic_DNA"/>
</dbReference>
<dbReference type="PRINTS" id="PR00081">
    <property type="entry name" value="GDHRDH"/>
</dbReference>
<dbReference type="CDD" id="cd05233">
    <property type="entry name" value="SDR_c"/>
    <property type="match status" value="1"/>
</dbReference>
<dbReference type="Gene3D" id="3.40.50.720">
    <property type="entry name" value="NAD(P)-binding Rossmann-like Domain"/>
    <property type="match status" value="1"/>
</dbReference>
<dbReference type="InterPro" id="IPR057326">
    <property type="entry name" value="KR_dom"/>
</dbReference>
<feature type="domain" description="Ketoreductase" evidence="3">
    <location>
        <begin position="6"/>
        <end position="183"/>
    </location>
</feature>
<dbReference type="SUPFAM" id="SSF51735">
    <property type="entry name" value="NAD(P)-binding Rossmann-fold domains"/>
    <property type="match status" value="1"/>
</dbReference>
<dbReference type="RefSeq" id="WP_064010791.1">
    <property type="nucleotide sequence ID" value="NZ_LUUG01000133.1"/>
</dbReference>
<name>A0A177LTN6_METMH</name>
<dbReference type="Pfam" id="PF00106">
    <property type="entry name" value="adh_short"/>
    <property type="match status" value="1"/>
</dbReference>
<proteinExistence type="inferred from homology"/>
<dbReference type="InterPro" id="IPR020904">
    <property type="entry name" value="Sc_DH/Rdtase_CS"/>
</dbReference>
<dbReference type="InterPro" id="IPR002347">
    <property type="entry name" value="SDR_fam"/>
</dbReference>
<evidence type="ECO:0000256" key="1">
    <source>
        <dbReference type="ARBA" id="ARBA00006484"/>
    </source>
</evidence>
<organism evidence="4 5">
    <name type="scientific">Methylomonas methanica</name>
    <dbReference type="NCBI Taxonomy" id="421"/>
    <lineage>
        <taxon>Bacteria</taxon>
        <taxon>Pseudomonadati</taxon>
        <taxon>Pseudomonadota</taxon>
        <taxon>Gammaproteobacteria</taxon>
        <taxon>Methylococcales</taxon>
        <taxon>Methylococcaceae</taxon>
        <taxon>Methylomonas</taxon>
    </lineage>
</organism>
<comment type="caution">
    <text evidence="4">The sequence shown here is derived from an EMBL/GenBank/DDBJ whole genome shotgun (WGS) entry which is preliminary data.</text>
</comment>
<evidence type="ECO:0000259" key="3">
    <source>
        <dbReference type="SMART" id="SM00822"/>
    </source>
</evidence>
<dbReference type="SMART" id="SM00822">
    <property type="entry name" value="PKS_KR"/>
    <property type="match status" value="1"/>
</dbReference>
<dbReference type="PANTHER" id="PTHR42901">
    <property type="entry name" value="ALCOHOL DEHYDROGENASE"/>
    <property type="match status" value="1"/>
</dbReference>
<comment type="similarity">
    <text evidence="1">Belongs to the short-chain dehydrogenases/reductases (SDR) family.</text>
</comment>
<protein>
    <submittedName>
        <fullName evidence="4">Short-chain dehydrogenase</fullName>
    </submittedName>
</protein>
<dbReference type="PANTHER" id="PTHR42901:SF1">
    <property type="entry name" value="ALCOHOL DEHYDROGENASE"/>
    <property type="match status" value="1"/>
</dbReference>
<evidence type="ECO:0000256" key="2">
    <source>
        <dbReference type="ARBA" id="ARBA00023002"/>
    </source>
</evidence>
<evidence type="ECO:0000313" key="5">
    <source>
        <dbReference type="Proteomes" id="UP000078090"/>
    </source>
</evidence>
<dbReference type="OrthoDB" id="9810734at2"/>
<evidence type="ECO:0000313" key="4">
    <source>
        <dbReference type="EMBL" id="OAH96424.1"/>
    </source>
</evidence>